<proteinExistence type="predicted"/>
<protein>
    <submittedName>
        <fullName evidence="2">Uncharacterized protein</fullName>
    </submittedName>
</protein>
<accession>A0A0B7AZT9</accession>
<dbReference type="AlphaFoldDB" id="A0A0B7AZT9"/>
<gene>
    <name evidence="2" type="primary">ORF153066</name>
</gene>
<name>A0A0B7AZT9_9EUPU</name>
<dbReference type="EMBL" id="HACG01039433">
    <property type="protein sequence ID" value="CEK86298.1"/>
    <property type="molecule type" value="Transcribed_RNA"/>
</dbReference>
<evidence type="ECO:0000256" key="1">
    <source>
        <dbReference type="SAM" id="SignalP"/>
    </source>
</evidence>
<feature type="chain" id="PRO_5002127927" evidence="1">
    <location>
        <begin position="25"/>
        <end position="80"/>
    </location>
</feature>
<keyword evidence="1" id="KW-0732">Signal</keyword>
<sequence>NARKCGVIWKRWAWIGRAWKTFVADLCMSSGEEDIYTGWEVMEQNQCSMINQTHKNSSYLLTQTAVLPQSVTQNLTNVCS</sequence>
<organism evidence="2">
    <name type="scientific">Arion vulgaris</name>
    <dbReference type="NCBI Taxonomy" id="1028688"/>
    <lineage>
        <taxon>Eukaryota</taxon>
        <taxon>Metazoa</taxon>
        <taxon>Spiralia</taxon>
        <taxon>Lophotrochozoa</taxon>
        <taxon>Mollusca</taxon>
        <taxon>Gastropoda</taxon>
        <taxon>Heterobranchia</taxon>
        <taxon>Euthyneura</taxon>
        <taxon>Panpulmonata</taxon>
        <taxon>Eupulmonata</taxon>
        <taxon>Stylommatophora</taxon>
        <taxon>Helicina</taxon>
        <taxon>Arionoidea</taxon>
        <taxon>Arionidae</taxon>
        <taxon>Arion</taxon>
    </lineage>
</organism>
<evidence type="ECO:0000313" key="2">
    <source>
        <dbReference type="EMBL" id="CEK86298.1"/>
    </source>
</evidence>
<feature type="signal peptide" evidence="1">
    <location>
        <begin position="1"/>
        <end position="24"/>
    </location>
</feature>
<feature type="non-terminal residue" evidence="2">
    <location>
        <position position="1"/>
    </location>
</feature>
<reference evidence="2" key="1">
    <citation type="submission" date="2014-12" db="EMBL/GenBank/DDBJ databases">
        <title>Insight into the proteome of Arion vulgaris.</title>
        <authorList>
            <person name="Aradska J."/>
            <person name="Bulat T."/>
            <person name="Smidak R."/>
            <person name="Sarate P."/>
            <person name="Gangsoo J."/>
            <person name="Sialana F."/>
            <person name="Bilban M."/>
            <person name="Lubec G."/>
        </authorList>
    </citation>
    <scope>NUCLEOTIDE SEQUENCE</scope>
    <source>
        <tissue evidence="2">Skin</tissue>
    </source>
</reference>